<feature type="compositionally biased region" description="Low complexity" evidence="1">
    <location>
        <begin position="10"/>
        <end position="25"/>
    </location>
</feature>
<evidence type="ECO:0000256" key="1">
    <source>
        <dbReference type="SAM" id="MobiDB-lite"/>
    </source>
</evidence>
<name>A0A2I2FXE5_9EURO</name>
<dbReference type="AlphaFoldDB" id="A0A2I2FXE5"/>
<dbReference type="Proteomes" id="UP000234275">
    <property type="component" value="Unassembled WGS sequence"/>
</dbReference>
<proteinExistence type="predicted"/>
<keyword evidence="3" id="KW-1185">Reference proteome</keyword>
<dbReference type="RefSeq" id="XP_024700613.1">
    <property type="nucleotide sequence ID" value="XM_024850083.1"/>
</dbReference>
<organism evidence="2 3">
    <name type="scientific">Aspergillus steynii IBT 23096</name>
    <dbReference type="NCBI Taxonomy" id="1392250"/>
    <lineage>
        <taxon>Eukaryota</taxon>
        <taxon>Fungi</taxon>
        <taxon>Dikarya</taxon>
        <taxon>Ascomycota</taxon>
        <taxon>Pezizomycotina</taxon>
        <taxon>Eurotiomycetes</taxon>
        <taxon>Eurotiomycetidae</taxon>
        <taxon>Eurotiales</taxon>
        <taxon>Aspergillaceae</taxon>
        <taxon>Aspergillus</taxon>
        <taxon>Aspergillus subgen. Circumdati</taxon>
    </lineage>
</organism>
<accession>A0A2I2FXE5</accession>
<evidence type="ECO:0000313" key="2">
    <source>
        <dbReference type="EMBL" id="PLB45311.1"/>
    </source>
</evidence>
<dbReference type="EMBL" id="MSFO01000008">
    <property type="protein sequence ID" value="PLB45311.1"/>
    <property type="molecule type" value="Genomic_DNA"/>
</dbReference>
<protein>
    <submittedName>
        <fullName evidence="2">Uncharacterized protein</fullName>
    </submittedName>
</protein>
<dbReference type="GeneID" id="36557782"/>
<gene>
    <name evidence="2" type="ORF">P170DRAFT_440445</name>
</gene>
<dbReference type="VEuPathDB" id="FungiDB:P170DRAFT_440445"/>
<reference evidence="2 3" key="1">
    <citation type="submission" date="2016-12" db="EMBL/GenBank/DDBJ databases">
        <title>The genomes of Aspergillus section Nigri reveals drivers in fungal speciation.</title>
        <authorList>
            <consortium name="DOE Joint Genome Institute"/>
            <person name="Vesth T.C."/>
            <person name="Nybo J."/>
            <person name="Theobald S."/>
            <person name="Brandl J."/>
            <person name="Frisvad J.C."/>
            <person name="Nielsen K.F."/>
            <person name="Lyhne E.K."/>
            <person name="Kogle M.E."/>
            <person name="Kuo A."/>
            <person name="Riley R."/>
            <person name="Clum A."/>
            <person name="Nolan M."/>
            <person name="Lipzen A."/>
            <person name="Salamov A."/>
            <person name="Henrissat B."/>
            <person name="Wiebenga A."/>
            <person name="De Vries R.P."/>
            <person name="Grigoriev I.V."/>
            <person name="Mortensen U.H."/>
            <person name="Andersen M.R."/>
            <person name="Baker S.E."/>
        </authorList>
    </citation>
    <scope>NUCLEOTIDE SEQUENCE [LARGE SCALE GENOMIC DNA]</scope>
    <source>
        <strain evidence="2 3">IBT 23096</strain>
    </source>
</reference>
<evidence type="ECO:0000313" key="3">
    <source>
        <dbReference type="Proteomes" id="UP000234275"/>
    </source>
</evidence>
<sequence>MNNATLQQQPMPVSPSSLLDPSASPGTSHGSYSGSDDGWEYHAQMMDLPEAFAAAAASDDDEGLTPLEMPDGSTRFTANWLPVDPQGGFTIGSPEKPRSAGAGNLFDREFMNYHKEAFITTDAGV</sequence>
<feature type="region of interest" description="Disordered" evidence="1">
    <location>
        <begin position="1"/>
        <end position="39"/>
    </location>
</feature>
<comment type="caution">
    <text evidence="2">The sequence shown here is derived from an EMBL/GenBank/DDBJ whole genome shotgun (WGS) entry which is preliminary data.</text>
</comment>
<dbReference type="OrthoDB" id="4509688at2759"/>